<dbReference type="Proteomes" id="UP000050514">
    <property type="component" value="Unassembled WGS sequence"/>
</dbReference>
<protein>
    <recommendedName>
        <fullName evidence="3">Adenylate kinase</fullName>
    </recommendedName>
</protein>
<dbReference type="RefSeq" id="WP_061919032.1">
    <property type="nucleotide sequence ID" value="NZ_DF967971.1"/>
</dbReference>
<evidence type="ECO:0008006" key="3">
    <source>
        <dbReference type="Google" id="ProtNLM"/>
    </source>
</evidence>
<dbReference type="AlphaFoldDB" id="A0A0P6X193"/>
<dbReference type="InterPro" id="IPR027417">
    <property type="entry name" value="P-loop_NTPase"/>
</dbReference>
<name>A0A0P6X193_9CHLR</name>
<gene>
    <name evidence="1" type="ORF">AC812_12535</name>
</gene>
<organism evidence="1 2">
    <name type="scientific">Bellilinea caldifistulae</name>
    <dbReference type="NCBI Taxonomy" id="360411"/>
    <lineage>
        <taxon>Bacteria</taxon>
        <taxon>Bacillati</taxon>
        <taxon>Chloroflexota</taxon>
        <taxon>Anaerolineae</taxon>
        <taxon>Anaerolineales</taxon>
        <taxon>Anaerolineaceae</taxon>
        <taxon>Bellilinea</taxon>
    </lineage>
</organism>
<dbReference type="STRING" id="360411.AC812_12535"/>
<dbReference type="OrthoDB" id="3820382at2"/>
<proteinExistence type="predicted"/>
<reference evidence="1 2" key="1">
    <citation type="submission" date="2015-07" db="EMBL/GenBank/DDBJ databases">
        <title>Draft genome of Bellilinea caldifistulae DSM 17877.</title>
        <authorList>
            <person name="Hemp J."/>
            <person name="Ward L.M."/>
            <person name="Pace L.A."/>
            <person name="Fischer W.W."/>
        </authorList>
    </citation>
    <scope>NUCLEOTIDE SEQUENCE [LARGE SCALE GENOMIC DNA]</scope>
    <source>
        <strain evidence="1 2">GOMI-1</strain>
    </source>
</reference>
<evidence type="ECO:0000313" key="2">
    <source>
        <dbReference type="Proteomes" id="UP000050514"/>
    </source>
</evidence>
<comment type="caution">
    <text evidence="1">The sequence shown here is derived from an EMBL/GenBank/DDBJ whole genome shotgun (WGS) entry which is preliminary data.</text>
</comment>
<dbReference type="EMBL" id="LGHJ01000017">
    <property type="protein sequence ID" value="KPL74647.1"/>
    <property type="molecule type" value="Genomic_DNA"/>
</dbReference>
<accession>A0A0P6X193</accession>
<evidence type="ECO:0000313" key="1">
    <source>
        <dbReference type="EMBL" id="KPL74647.1"/>
    </source>
</evidence>
<dbReference type="SUPFAM" id="SSF52540">
    <property type="entry name" value="P-loop containing nucleoside triphosphate hydrolases"/>
    <property type="match status" value="1"/>
</dbReference>
<keyword evidence="2" id="KW-1185">Reference proteome</keyword>
<sequence length="213" mass="25278">MNTTDDNLNQLLSNSYILAGSPCCGKSTLAERLKDEFHFQWYTVDDHQDLHLKQCTPERHPTLCCYASMSWNERWSRPVNVQVQEVFAISRERFEMILQDLEPFDPAKPLVLEGTAFLPEWLAAHRVDPGRVIFFAPTPEFQRRQYGKRLWIRDILKECEDPEQAFENWMLRDQAFGREILRQAVERQYRTLWVDGRQTIDERYHEVKGMLAI</sequence>
<dbReference type="Gene3D" id="3.40.50.300">
    <property type="entry name" value="P-loop containing nucleotide triphosphate hydrolases"/>
    <property type="match status" value="1"/>
</dbReference>